<sequence length="444" mass="49058">MTRLLGIPALVALSCLALTTGCSQLANRTSVASGTAEVAVASSQPFRVQVVGVQWLNPLVRRDYPTEWQLLWTLGLVKPNRNDEKVKEKPAKFSTVQPIAAIAVNLGKNTPAGFLDAYLSDTFKPLSRGYATEAKYFYTVQPEKVQYWRELHGIHVEVAVPDIPQLGADRVTAMVVDQLDAQFVFRSVPNLSTANIPADVNTTVGGANVGFTSLAKAMDYLEKHPNKSVWVYSWDSPDFPKDEQMSENSTLLVLAGPTFNTEREPLAWISRPSVQEAKTFEARDGQSRVAQAWQTAIRKASEQAKIEPTKISYVIHDAGYGNDVSGERLGMLGQALATTAPELDFMKQTFNTSKLLGDMRAGSALTNIALAIAWTHQKGQPVLVAGTTEPERATVVVVTPPAKPRLYNPDKDWFRARGEGTTYLPWWGMRKDEKWDSYMQGYSF</sequence>
<organism evidence="2 3">
    <name type="scientific">Pseudoduganella guangdongensis</name>
    <dbReference type="NCBI Taxonomy" id="2692179"/>
    <lineage>
        <taxon>Bacteria</taxon>
        <taxon>Pseudomonadati</taxon>
        <taxon>Pseudomonadota</taxon>
        <taxon>Betaproteobacteria</taxon>
        <taxon>Burkholderiales</taxon>
        <taxon>Oxalobacteraceae</taxon>
        <taxon>Telluria group</taxon>
        <taxon>Pseudoduganella</taxon>
    </lineage>
</organism>
<feature type="chain" id="PRO_5026839754" description="Virulence factor" evidence="1">
    <location>
        <begin position="26"/>
        <end position="444"/>
    </location>
</feature>
<evidence type="ECO:0000313" key="2">
    <source>
        <dbReference type="EMBL" id="MYN04818.1"/>
    </source>
</evidence>
<proteinExistence type="predicted"/>
<accession>A0A6N9HMD4</accession>
<dbReference type="EMBL" id="WWCJ01000021">
    <property type="protein sequence ID" value="MYN04818.1"/>
    <property type="molecule type" value="Genomic_DNA"/>
</dbReference>
<dbReference type="Proteomes" id="UP000448575">
    <property type="component" value="Unassembled WGS sequence"/>
</dbReference>
<keyword evidence="1" id="KW-0732">Signal</keyword>
<dbReference type="AlphaFoldDB" id="A0A6N9HMD4"/>
<evidence type="ECO:0000256" key="1">
    <source>
        <dbReference type="SAM" id="SignalP"/>
    </source>
</evidence>
<gene>
    <name evidence="2" type="ORF">GTP41_22235</name>
</gene>
<keyword evidence="3" id="KW-1185">Reference proteome</keyword>
<protein>
    <recommendedName>
        <fullName evidence="4">Virulence factor</fullName>
    </recommendedName>
</protein>
<reference evidence="2 3" key="1">
    <citation type="submission" date="2019-12" db="EMBL/GenBank/DDBJ databases">
        <title>Novel species isolated from a subtropical stream in China.</title>
        <authorList>
            <person name="Lu H."/>
        </authorList>
    </citation>
    <scope>NUCLEOTIDE SEQUENCE [LARGE SCALE GENOMIC DNA]</scope>
    <source>
        <strain evidence="2 3">DS3</strain>
    </source>
</reference>
<evidence type="ECO:0008006" key="4">
    <source>
        <dbReference type="Google" id="ProtNLM"/>
    </source>
</evidence>
<comment type="caution">
    <text evidence="2">The sequence shown here is derived from an EMBL/GenBank/DDBJ whole genome shotgun (WGS) entry which is preliminary data.</text>
</comment>
<dbReference type="PROSITE" id="PS51257">
    <property type="entry name" value="PROKAR_LIPOPROTEIN"/>
    <property type="match status" value="1"/>
</dbReference>
<name>A0A6N9HMD4_9BURK</name>
<feature type="signal peptide" evidence="1">
    <location>
        <begin position="1"/>
        <end position="25"/>
    </location>
</feature>
<evidence type="ECO:0000313" key="3">
    <source>
        <dbReference type="Proteomes" id="UP000448575"/>
    </source>
</evidence>